<accession>A0AAD5TWK1</accession>
<protein>
    <submittedName>
        <fullName evidence="4">PH-response regulator protein palA/rim20</fullName>
    </submittedName>
</protein>
<comment type="similarity">
    <text evidence="1">Belongs to the palA/RIM20 family.</text>
</comment>
<dbReference type="PANTHER" id="PTHR23030:SF39">
    <property type="entry name" value="PROGRAMMED CELL DEATH 6-INTERACTING PROTEIN"/>
    <property type="match status" value="1"/>
</dbReference>
<dbReference type="AlphaFoldDB" id="A0AAD5TWK1"/>
<keyword evidence="5" id="KW-1185">Reference proteome</keyword>
<evidence type="ECO:0000256" key="1">
    <source>
        <dbReference type="ARBA" id="ARBA00038154"/>
    </source>
</evidence>
<evidence type="ECO:0000313" key="4">
    <source>
        <dbReference type="EMBL" id="KAJ3213588.1"/>
    </source>
</evidence>
<dbReference type="Gene3D" id="1.20.140.50">
    <property type="entry name" value="alix/aip1 like domains"/>
    <property type="match status" value="1"/>
</dbReference>
<dbReference type="InterPro" id="IPR038499">
    <property type="entry name" value="BRO1_sf"/>
</dbReference>
<dbReference type="Pfam" id="PF13949">
    <property type="entry name" value="ALIX_LYPXL_bnd"/>
    <property type="match status" value="1"/>
</dbReference>
<dbReference type="Proteomes" id="UP001211065">
    <property type="component" value="Unassembled WGS sequence"/>
</dbReference>
<dbReference type="SMART" id="SM01041">
    <property type="entry name" value="BRO1"/>
    <property type="match status" value="1"/>
</dbReference>
<dbReference type="PANTHER" id="PTHR23030">
    <property type="entry name" value="PCD6 INTERACTING PROTEIN-RELATED"/>
    <property type="match status" value="1"/>
</dbReference>
<dbReference type="GO" id="GO:0005768">
    <property type="term" value="C:endosome"/>
    <property type="evidence" value="ECO:0007669"/>
    <property type="project" value="TreeGrafter"/>
</dbReference>
<feature type="region of interest" description="Disordered" evidence="2">
    <location>
        <begin position="755"/>
        <end position="786"/>
    </location>
</feature>
<reference evidence="4" key="1">
    <citation type="submission" date="2020-05" db="EMBL/GenBank/DDBJ databases">
        <title>Phylogenomic resolution of chytrid fungi.</title>
        <authorList>
            <person name="Stajich J.E."/>
            <person name="Amses K."/>
            <person name="Simmons R."/>
            <person name="Seto K."/>
            <person name="Myers J."/>
            <person name="Bonds A."/>
            <person name="Quandt C.A."/>
            <person name="Barry K."/>
            <person name="Liu P."/>
            <person name="Grigoriev I."/>
            <person name="Longcore J.E."/>
            <person name="James T.Y."/>
        </authorList>
    </citation>
    <scope>NUCLEOTIDE SEQUENCE</scope>
    <source>
        <strain evidence="4">JEL0476</strain>
    </source>
</reference>
<evidence type="ECO:0000313" key="5">
    <source>
        <dbReference type="Proteomes" id="UP001211065"/>
    </source>
</evidence>
<dbReference type="Pfam" id="PF03097">
    <property type="entry name" value="BRO1"/>
    <property type="match status" value="1"/>
</dbReference>
<proteinExistence type="inferred from homology"/>
<dbReference type="Gene3D" id="1.25.40.280">
    <property type="entry name" value="alix/aip1 like domains"/>
    <property type="match status" value="1"/>
</dbReference>
<dbReference type="InterPro" id="IPR025304">
    <property type="entry name" value="ALIX_V_dom"/>
</dbReference>
<dbReference type="InterPro" id="IPR004328">
    <property type="entry name" value="BRO1_dom"/>
</dbReference>
<gene>
    <name evidence="4" type="primary">RIM20</name>
    <name evidence="4" type="ORF">HK099_007284</name>
</gene>
<comment type="caution">
    <text evidence="4">The sequence shown here is derived from an EMBL/GenBank/DDBJ whole genome shotgun (WGS) entry which is preliminary data.</text>
</comment>
<dbReference type="PROSITE" id="PS51180">
    <property type="entry name" value="BRO1"/>
    <property type="match status" value="1"/>
</dbReference>
<dbReference type="EMBL" id="JADGJW010000696">
    <property type="protein sequence ID" value="KAJ3213588.1"/>
    <property type="molecule type" value="Genomic_DNA"/>
</dbReference>
<evidence type="ECO:0000256" key="2">
    <source>
        <dbReference type="SAM" id="MobiDB-lite"/>
    </source>
</evidence>
<feature type="domain" description="BRO1" evidence="3">
    <location>
        <begin position="1"/>
        <end position="388"/>
    </location>
</feature>
<dbReference type="Gene3D" id="1.20.120.560">
    <property type="entry name" value="alix/aip1 in complex with the ypdl late domain"/>
    <property type="match status" value="1"/>
</dbReference>
<evidence type="ECO:0000259" key="3">
    <source>
        <dbReference type="PROSITE" id="PS51180"/>
    </source>
</evidence>
<name>A0AAD5TWK1_9FUNG</name>
<organism evidence="4 5">
    <name type="scientific">Clydaea vesicula</name>
    <dbReference type="NCBI Taxonomy" id="447962"/>
    <lineage>
        <taxon>Eukaryota</taxon>
        <taxon>Fungi</taxon>
        <taxon>Fungi incertae sedis</taxon>
        <taxon>Chytridiomycota</taxon>
        <taxon>Chytridiomycota incertae sedis</taxon>
        <taxon>Chytridiomycetes</taxon>
        <taxon>Lobulomycetales</taxon>
        <taxon>Lobulomycetaceae</taxon>
        <taxon>Clydaea</taxon>
    </lineage>
</organism>
<sequence length="786" mass="89033">MLGIPLKKPASVSFSASLRKYIKDYYQENDALFNDDLKSLENLRNSLANLDCTQPSSLDTLLRYYGQLHYFGSKFPVAENEVKICFSWYNSLGSSKLISSFNLNYEKACVLFNYGALNSLLGNSEPKVTTESLKKAVAYFQSAAGVFNELFNDLQNNIKVTSNPDMLPTTLQCLENLCLAQAQECFWLQSVSLNIKDGVVAKLAQKVADFYNLVLDIAPPDFFPHAWYAHLKVKSFQFQAIAQHRKAKELISTQIFGESVCRLQLADSLLKKSMEYWIFKLVDVSTQNKIKEFQSLLTETLNQVTNDNNGIYFEVVPPESTLTPIPGVAMIKPTPLPVLSSLSHKIGPPLFEKLIPDTIHHATSYYLSCKDSKVRHLVEEVENLNFLCSQKLSQLNLPSSLEAVEKPKGVPEYILSRSNEIKNKGGAQSLIDTLQNLEGFRVNATKTLSEAEQLLKEEELADASVKAQYGEKWDRKSSSELTTEFLKAINYYRNTLITSEKTDGSIRTRLEANYHFIVFLSSSKEELDAAIPVNDKNPSSLLKDPKVKMLRQKLNEVDEIFLKRSQLIEEIKNFEKNEDVGAFLIEHFSKIDVVEIKNLPVSTLEPFFNERLDKIFSEYNSTIASSKINQDNVLVEIEVIKNKYVLVKTSLSITNSNSNKQREEILNNLDIGYVKFMEISSNLQTALNFYTTLENRLSTLLVQIKDFIKARDMEKNDKLESLLPSTLRNFQSGNYDHATTNFSPHQGLWQQGQPIRFSNNQNNRNDNPGGGLPLYTSLMPPGNFPT</sequence>